<keyword evidence="6 8" id="KW-0472">Membrane</keyword>
<dbReference type="GO" id="GO:0016020">
    <property type="term" value="C:membrane"/>
    <property type="evidence" value="ECO:0007669"/>
    <property type="project" value="UniProtKB-SubCell"/>
</dbReference>
<dbReference type="AlphaFoldDB" id="A0A1R2AZK1"/>
<dbReference type="SUPFAM" id="SSF48403">
    <property type="entry name" value="Ankyrin repeat"/>
    <property type="match status" value="1"/>
</dbReference>
<feature type="transmembrane region" description="Helical" evidence="8">
    <location>
        <begin position="291"/>
        <end position="312"/>
    </location>
</feature>
<dbReference type="Gene3D" id="1.25.40.20">
    <property type="entry name" value="Ankyrin repeat-containing domain"/>
    <property type="match status" value="1"/>
</dbReference>
<dbReference type="EMBL" id="MPUH01001143">
    <property type="protein sequence ID" value="OMJ69917.1"/>
    <property type="molecule type" value="Genomic_DNA"/>
</dbReference>
<dbReference type="SMART" id="SM00248">
    <property type="entry name" value="ANK"/>
    <property type="match status" value="5"/>
</dbReference>
<evidence type="ECO:0000256" key="1">
    <source>
        <dbReference type="ARBA" id="ARBA00004141"/>
    </source>
</evidence>
<evidence type="ECO:0000256" key="2">
    <source>
        <dbReference type="ARBA" id="ARBA00022692"/>
    </source>
</evidence>
<dbReference type="PANTHER" id="PTHR24198">
    <property type="entry name" value="ANKYRIN REPEAT AND PROTEIN KINASE DOMAIN-CONTAINING PROTEIN"/>
    <property type="match status" value="1"/>
</dbReference>
<feature type="repeat" description="ANK" evidence="7">
    <location>
        <begin position="91"/>
        <end position="123"/>
    </location>
</feature>
<proteinExistence type="inferred from homology"/>
<organism evidence="10 11">
    <name type="scientific">Stentor coeruleus</name>
    <dbReference type="NCBI Taxonomy" id="5963"/>
    <lineage>
        <taxon>Eukaryota</taxon>
        <taxon>Sar</taxon>
        <taxon>Alveolata</taxon>
        <taxon>Ciliophora</taxon>
        <taxon>Postciliodesmatophora</taxon>
        <taxon>Heterotrichea</taxon>
        <taxon>Heterotrichida</taxon>
        <taxon>Stentoridae</taxon>
        <taxon>Stentor</taxon>
    </lineage>
</organism>
<comment type="similarity">
    <text evidence="8">Belongs to the DHHC palmitoyltransferase family.</text>
</comment>
<dbReference type="InterPro" id="IPR002110">
    <property type="entry name" value="Ankyrin_rpt"/>
</dbReference>
<dbReference type="Pfam" id="PF12796">
    <property type="entry name" value="Ank_2"/>
    <property type="match status" value="2"/>
</dbReference>
<name>A0A1R2AZK1_9CILI</name>
<comment type="domain">
    <text evidence="8">The DHHC domain is required for palmitoyltransferase activity.</text>
</comment>
<evidence type="ECO:0000313" key="11">
    <source>
        <dbReference type="Proteomes" id="UP000187209"/>
    </source>
</evidence>
<keyword evidence="5 7" id="KW-0040">ANK repeat</keyword>
<evidence type="ECO:0000256" key="6">
    <source>
        <dbReference type="ARBA" id="ARBA00023136"/>
    </source>
</evidence>
<feature type="transmembrane region" description="Helical" evidence="8">
    <location>
        <begin position="380"/>
        <end position="406"/>
    </location>
</feature>
<keyword evidence="4 8" id="KW-1133">Transmembrane helix</keyword>
<keyword evidence="11" id="KW-1185">Reference proteome</keyword>
<dbReference type="OrthoDB" id="163438at2759"/>
<dbReference type="PROSITE" id="PS50216">
    <property type="entry name" value="DHHC"/>
    <property type="match status" value="1"/>
</dbReference>
<dbReference type="GO" id="GO:0019706">
    <property type="term" value="F:protein-cysteine S-palmitoyltransferase activity"/>
    <property type="evidence" value="ECO:0007669"/>
    <property type="project" value="UniProtKB-EC"/>
</dbReference>
<feature type="repeat" description="ANK" evidence="7">
    <location>
        <begin position="158"/>
        <end position="190"/>
    </location>
</feature>
<dbReference type="InterPro" id="IPR001594">
    <property type="entry name" value="Palmitoyltrfase_DHHC"/>
</dbReference>
<comment type="catalytic activity">
    <reaction evidence="8">
        <text>L-cysteinyl-[protein] + hexadecanoyl-CoA = S-hexadecanoyl-L-cysteinyl-[protein] + CoA</text>
        <dbReference type="Rhea" id="RHEA:36683"/>
        <dbReference type="Rhea" id="RHEA-COMP:10131"/>
        <dbReference type="Rhea" id="RHEA-COMP:11032"/>
        <dbReference type="ChEBI" id="CHEBI:29950"/>
        <dbReference type="ChEBI" id="CHEBI:57287"/>
        <dbReference type="ChEBI" id="CHEBI:57379"/>
        <dbReference type="ChEBI" id="CHEBI:74151"/>
        <dbReference type="EC" id="2.3.1.225"/>
    </reaction>
</comment>
<sequence>MIESGNSTKTGLIICLETRDKDLFEKKLKGTSLDLNKFVDPGGFNIFHDFAKTILKEYMMIPFLNILLEEFRIRHPPYILTEMLNSLDVKDKQSPLHIAAKCNKIKLVMEFLRLGADPTLKDINGQTVLHLAAISDRVGVFAYFYCTLSLDPFARDINNSTPLHLAAMNGNENMSSFLISITEDLEMVDNKGYTPLHQTVLNSSYKIAKNLVMRGAKRNAKCIFGQTPVQLAMSMGRNDMIKVLKNPGCIGNPCRPQLKNMGMQRYFFYIVIMIVKNALVFEFLLCYFNQWIGYGVLSAGAFSLFMFFLVSFKDPGYIKEKMKIAELYATIKPDYICPYCSVKKIHITVHCYHCQKCVRKFDHHCPWINNCVGGGNQKIFIFYLISLILDLAADFSLGIMCMFDFLTGKNPLIPIFYSNKYISLGISGFCAVIMAFVFPILYIQICNLIYNKTSRERYAYNRNGVFSSLSSTSSIYIKDSEDWSYYSKKIEQSSASTEVDVGFCCYRIRRKNPHLNRSSNINEEPDEEQVQEHD</sequence>
<evidence type="ECO:0000259" key="9">
    <source>
        <dbReference type="Pfam" id="PF01529"/>
    </source>
</evidence>
<feature type="transmembrane region" description="Helical" evidence="8">
    <location>
        <begin position="266"/>
        <end position="285"/>
    </location>
</feature>
<reference evidence="10 11" key="1">
    <citation type="submission" date="2016-11" db="EMBL/GenBank/DDBJ databases">
        <title>The macronuclear genome of Stentor coeruleus: a giant cell with tiny introns.</title>
        <authorList>
            <person name="Slabodnick M."/>
            <person name="Ruby J.G."/>
            <person name="Reiff S.B."/>
            <person name="Swart E.C."/>
            <person name="Gosai S."/>
            <person name="Prabakaran S."/>
            <person name="Witkowska E."/>
            <person name="Larue G.E."/>
            <person name="Fisher S."/>
            <person name="Freeman R.M."/>
            <person name="Gunawardena J."/>
            <person name="Chu W."/>
            <person name="Stover N.A."/>
            <person name="Gregory B.D."/>
            <person name="Nowacki M."/>
            <person name="Derisi J."/>
            <person name="Roy S.W."/>
            <person name="Marshall W.F."/>
            <person name="Sood P."/>
        </authorList>
    </citation>
    <scope>NUCLEOTIDE SEQUENCE [LARGE SCALE GENOMIC DNA]</scope>
    <source>
        <strain evidence="10">WM001</strain>
    </source>
</reference>
<feature type="repeat" description="ANK" evidence="7">
    <location>
        <begin position="191"/>
        <end position="223"/>
    </location>
</feature>
<keyword evidence="2 8" id="KW-0812">Transmembrane</keyword>
<dbReference type="EC" id="2.3.1.225" evidence="8"/>
<comment type="subcellular location">
    <subcellularLocation>
        <location evidence="1">Membrane</location>
        <topology evidence="1">Multi-pass membrane protein</topology>
    </subcellularLocation>
</comment>
<gene>
    <name evidence="10" type="ORF">SteCoe_32231</name>
</gene>
<keyword evidence="8" id="KW-0012">Acyltransferase</keyword>
<evidence type="ECO:0000256" key="8">
    <source>
        <dbReference type="RuleBase" id="RU079119"/>
    </source>
</evidence>
<evidence type="ECO:0000256" key="4">
    <source>
        <dbReference type="ARBA" id="ARBA00022989"/>
    </source>
</evidence>
<dbReference type="InterPro" id="IPR036770">
    <property type="entry name" value="Ankyrin_rpt-contain_sf"/>
</dbReference>
<protein>
    <recommendedName>
        <fullName evidence="8">Palmitoyltransferase</fullName>
        <ecNumber evidence="8">2.3.1.225</ecNumber>
    </recommendedName>
</protein>
<dbReference type="PROSITE" id="PS50088">
    <property type="entry name" value="ANK_REPEAT"/>
    <property type="match status" value="3"/>
</dbReference>
<comment type="caution">
    <text evidence="10">The sequence shown here is derived from an EMBL/GenBank/DDBJ whole genome shotgun (WGS) entry which is preliminary data.</text>
</comment>
<keyword evidence="3" id="KW-0677">Repeat</keyword>
<dbReference type="Pfam" id="PF01529">
    <property type="entry name" value="DHHC"/>
    <property type="match status" value="1"/>
</dbReference>
<evidence type="ECO:0000313" key="10">
    <source>
        <dbReference type="EMBL" id="OMJ69917.1"/>
    </source>
</evidence>
<evidence type="ECO:0000256" key="3">
    <source>
        <dbReference type="ARBA" id="ARBA00022737"/>
    </source>
</evidence>
<dbReference type="Proteomes" id="UP000187209">
    <property type="component" value="Unassembled WGS sequence"/>
</dbReference>
<feature type="domain" description="Palmitoyltransferase DHHC" evidence="9">
    <location>
        <begin position="333"/>
        <end position="459"/>
    </location>
</feature>
<feature type="transmembrane region" description="Helical" evidence="8">
    <location>
        <begin position="426"/>
        <end position="450"/>
    </location>
</feature>
<keyword evidence="8" id="KW-0808">Transferase</keyword>
<evidence type="ECO:0000256" key="5">
    <source>
        <dbReference type="ARBA" id="ARBA00023043"/>
    </source>
</evidence>
<dbReference type="PANTHER" id="PTHR24198:SF165">
    <property type="entry name" value="ANKYRIN REPEAT-CONTAINING PROTEIN-RELATED"/>
    <property type="match status" value="1"/>
</dbReference>
<accession>A0A1R2AZK1</accession>
<dbReference type="PROSITE" id="PS50297">
    <property type="entry name" value="ANK_REP_REGION"/>
    <property type="match status" value="3"/>
</dbReference>
<evidence type="ECO:0000256" key="7">
    <source>
        <dbReference type="PROSITE-ProRule" id="PRU00023"/>
    </source>
</evidence>